<dbReference type="Proteomes" id="UP000626109">
    <property type="component" value="Unassembled WGS sequence"/>
</dbReference>
<evidence type="ECO:0000313" key="3">
    <source>
        <dbReference type="EMBL" id="CAE8643486.1"/>
    </source>
</evidence>
<keyword evidence="4" id="KW-1185">Reference proteome</keyword>
<dbReference type="EMBL" id="CAJNNV010001914">
    <property type="protein sequence ID" value="CAE8586113.1"/>
    <property type="molecule type" value="Genomic_DNA"/>
</dbReference>
<reference evidence="2" key="1">
    <citation type="submission" date="2021-02" db="EMBL/GenBank/DDBJ databases">
        <authorList>
            <person name="Dougan E. K."/>
            <person name="Rhodes N."/>
            <person name="Thang M."/>
            <person name="Chan C."/>
        </authorList>
    </citation>
    <scope>NUCLEOTIDE SEQUENCE</scope>
</reference>
<evidence type="ECO:0000313" key="2">
    <source>
        <dbReference type="EMBL" id="CAE8586113.1"/>
    </source>
</evidence>
<comment type="caution">
    <text evidence="2">The sequence shown here is derived from an EMBL/GenBank/DDBJ whole genome shotgun (WGS) entry which is preliminary data.</text>
</comment>
<dbReference type="AlphaFoldDB" id="A0A813DKJ4"/>
<name>A0A813DKJ4_POLGL</name>
<evidence type="ECO:0000313" key="4">
    <source>
        <dbReference type="Proteomes" id="UP000654075"/>
    </source>
</evidence>
<protein>
    <submittedName>
        <fullName evidence="2">Uncharacterized protein</fullName>
    </submittedName>
</protein>
<accession>A0A813DKJ4</accession>
<feature type="compositionally biased region" description="Polar residues" evidence="1">
    <location>
        <begin position="110"/>
        <end position="123"/>
    </location>
</feature>
<organism evidence="2 4">
    <name type="scientific">Polarella glacialis</name>
    <name type="common">Dinoflagellate</name>
    <dbReference type="NCBI Taxonomy" id="89957"/>
    <lineage>
        <taxon>Eukaryota</taxon>
        <taxon>Sar</taxon>
        <taxon>Alveolata</taxon>
        <taxon>Dinophyceae</taxon>
        <taxon>Suessiales</taxon>
        <taxon>Suessiaceae</taxon>
        <taxon>Polarella</taxon>
    </lineage>
</organism>
<evidence type="ECO:0000256" key="1">
    <source>
        <dbReference type="SAM" id="MobiDB-lite"/>
    </source>
</evidence>
<sequence length="277" mass="29921">MASELLEKLSKRMSIIESTEGSTMENSPTPQKWSIFGDEYSIPECKENSASAIRRPRKSIGSDFLTTIAERRAAVDGNAKTFENSPLIKASDFASGDLPPSPVRGRRSLGTMTPSPGRTSLTARTDSSWIGVAEPLPSHEATECTKASQPMPAVKANRTTWSANLGGQALSTGLVLDSPKFQVDGFPEPVFFRLSFSSLEAGGPASRCALSLQGPCPDGEVRIVFFVGDKWQDSGKERPSVWHQDEAPSAEFAVSDMVKTTCTLFCGFIYHRPHASA</sequence>
<proteinExistence type="predicted"/>
<feature type="region of interest" description="Disordered" evidence="1">
    <location>
        <begin position="93"/>
        <end position="123"/>
    </location>
</feature>
<dbReference type="EMBL" id="CAJNNW010002143">
    <property type="protein sequence ID" value="CAE8643486.1"/>
    <property type="molecule type" value="Genomic_DNA"/>
</dbReference>
<gene>
    <name evidence="2" type="ORF">PGLA1383_LOCUS5009</name>
    <name evidence="3" type="ORF">PGLA2088_LOCUS2582</name>
</gene>
<dbReference type="Proteomes" id="UP000654075">
    <property type="component" value="Unassembled WGS sequence"/>
</dbReference>